<comment type="similarity">
    <text evidence="1 4">Belongs to the inositol phosphokinase (IPK) family.</text>
</comment>
<dbReference type="PANTHER" id="PTHR12400">
    <property type="entry name" value="INOSITOL POLYPHOSPHATE KINASE"/>
    <property type="match status" value="1"/>
</dbReference>
<dbReference type="STRING" id="933084.A0A067QFK3"/>
<feature type="region of interest" description="Disordered" evidence="5">
    <location>
        <begin position="52"/>
        <end position="167"/>
    </location>
</feature>
<evidence type="ECO:0000313" key="6">
    <source>
        <dbReference type="EMBL" id="KDQ64915.1"/>
    </source>
</evidence>
<name>A0A067QFK3_9AGAM</name>
<feature type="compositionally biased region" description="Low complexity" evidence="5">
    <location>
        <begin position="128"/>
        <end position="155"/>
    </location>
</feature>
<dbReference type="FunCoup" id="A0A067QFK3">
    <property type="interactions" value="238"/>
</dbReference>
<protein>
    <recommendedName>
        <fullName evidence="4">Kinase</fullName>
        <ecNumber evidence="4">2.7.-.-</ecNumber>
    </recommendedName>
</protein>
<dbReference type="GO" id="GO:0005737">
    <property type="term" value="C:cytoplasm"/>
    <property type="evidence" value="ECO:0007669"/>
    <property type="project" value="TreeGrafter"/>
</dbReference>
<feature type="compositionally biased region" description="Polar residues" evidence="5">
    <location>
        <begin position="88"/>
        <end position="100"/>
    </location>
</feature>
<organism evidence="6 7">
    <name type="scientific">Jaapia argillacea MUCL 33604</name>
    <dbReference type="NCBI Taxonomy" id="933084"/>
    <lineage>
        <taxon>Eukaryota</taxon>
        <taxon>Fungi</taxon>
        <taxon>Dikarya</taxon>
        <taxon>Basidiomycota</taxon>
        <taxon>Agaricomycotina</taxon>
        <taxon>Agaricomycetes</taxon>
        <taxon>Agaricomycetidae</taxon>
        <taxon>Jaapiales</taxon>
        <taxon>Jaapiaceae</taxon>
        <taxon>Jaapia</taxon>
    </lineage>
</organism>
<feature type="region of interest" description="Disordered" evidence="5">
    <location>
        <begin position="877"/>
        <end position="960"/>
    </location>
</feature>
<evidence type="ECO:0000256" key="4">
    <source>
        <dbReference type="RuleBase" id="RU363090"/>
    </source>
</evidence>
<dbReference type="InterPro" id="IPR038286">
    <property type="entry name" value="IPK_sf"/>
</dbReference>
<feature type="compositionally biased region" description="Polar residues" evidence="5">
    <location>
        <begin position="52"/>
        <end position="79"/>
    </location>
</feature>
<evidence type="ECO:0000313" key="7">
    <source>
        <dbReference type="Proteomes" id="UP000027265"/>
    </source>
</evidence>
<dbReference type="InParanoid" id="A0A067QFK3"/>
<evidence type="ECO:0000256" key="5">
    <source>
        <dbReference type="SAM" id="MobiDB-lite"/>
    </source>
</evidence>
<dbReference type="OrthoDB" id="2573163at2759"/>
<keyword evidence="3 4" id="KW-0418">Kinase</keyword>
<feature type="compositionally biased region" description="Polar residues" evidence="5">
    <location>
        <begin position="390"/>
        <end position="400"/>
    </location>
</feature>
<feature type="region of interest" description="Disordered" evidence="5">
    <location>
        <begin position="238"/>
        <end position="267"/>
    </location>
</feature>
<feature type="compositionally biased region" description="Basic and acidic residues" evidence="5">
    <location>
        <begin position="905"/>
        <end position="916"/>
    </location>
</feature>
<feature type="compositionally biased region" description="Basic residues" evidence="5">
    <location>
        <begin position="101"/>
        <end position="112"/>
    </location>
</feature>
<accession>A0A067QFK3</accession>
<evidence type="ECO:0000256" key="3">
    <source>
        <dbReference type="ARBA" id="ARBA00022777"/>
    </source>
</evidence>
<feature type="compositionally biased region" description="Low complexity" evidence="5">
    <location>
        <begin position="23"/>
        <end position="34"/>
    </location>
</feature>
<feature type="compositionally biased region" description="Basic and acidic residues" evidence="5">
    <location>
        <begin position="621"/>
        <end position="632"/>
    </location>
</feature>
<dbReference type="EC" id="2.7.-.-" evidence="4"/>
<feature type="compositionally biased region" description="Pro residues" evidence="5">
    <location>
        <begin position="372"/>
        <end position="381"/>
    </location>
</feature>
<feature type="compositionally biased region" description="Pro residues" evidence="5">
    <location>
        <begin position="410"/>
        <end position="423"/>
    </location>
</feature>
<dbReference type="EMBL" id="KL197709">
    <property type="protein sequence ID" value="KDQ64915.1"/>
    <property type="molecule type" value="Genomic_DNA"/>
</dbReference>
<dbReference type="InterPro" id="IPR005522">
    <property type="entry name" value="IPK"/>
</dbReference>
<evidence type="ECO:0000256" key="1">
    <source>
        <dbReference type="ARBA" id="ARBA00007374"/>
    </source>
</evidence>
<evidence type="ECO:0000256" key="2">
    <source>
        <dbReference type="ARBA" id="ARBA00022679"/>
    </source>
</evidence>
<dbReference type="SUPFAM" id="SSF56104">
    <property type="entry name" value="SAICAR synthase-like"/>
    <property type="match status" value="1"/>
</dbReference>
<feature type="compositionally biased region" description="Basic and acidic residues" evidence="5">
    <location>
        <begin position="886"/>
        <end position="897"/>
    </location>
</feature>
<feature type="compositionally biased region" description="Basic and acidic residues" evidence="5">
    <location>
        <begin position="1123"/>
        <end position="1136"/>
    </location>
</feature>
<feature type="compositionally biased region" description="Basic and acidic residues" evidence="5">
    <location>
        <begin position="280"/>
        <end position="302"/>
    </location>
</feature>
<feature type="region of interest" description="Disordered" evidence="5">
    <location>
        <begin position="1119"/>
        <end position="1149"/>
    </location>
</feature>
<dbReference type="HOGENOM" id="CLU_003545_1_0_1"/>
<dbReference type="Proteomes" id="UP000027265">
    <property type="component" value="Unassembled WGS sequence"/>
</dbReference>
<reference evidence="7" key="1">
    <citation type="journal article" date="2014" name="Proc. Natl. Acad. Sci. U.S.A.">
        <title>Extensive sampling of basidiomycete genomes demonstrates inadequacy of the white-rot/brown-rot paradigm for wood decay fungi.</title>
        <authorList>
            <person name="Riley R."/>
            <person name="Salamov A.A."/>
            <person name="Brown D.W."/>
            <person name="Nagy L.G."/>
            <person name="Floudas D."/>
            <person name="Held B.W."/>
            <person name="Levasseur A."/>
            <person name="Lombard V."/>
            <person name="Morin E."/>
            <person name="Otillar R."/>
            <person name="Lindquist E.A."/>
            <person name="Sun H."/>
            <person name="LaButti K.M."/>
            <person name="Schmutz J."/>
            <person name="Jabbour D."/>
            <person name="Luo H."/>
            <person name="Baker S.E."/>
            <person name="Pisabarro A.G."/>
            <person name="Walton J.D."/>
            <person name="Blanchette R.A."/>
            <person name="Henrissat B."/>
            <person name="Martin F."/>
            <person name="Cullen D."/>
            <person name="Hibbett D.S."/>
            <person name="Grigoriev I.V."/>
        </authorList>
    </citation>
    <scope>NUCLEOTIDE SEQUENCE [LARGE SCALE GENOMIC DNA]</scope>
    <source>
        <strain evidence="7">MUCL 33604</strain>
    </source>
</reference>
<feature type="compositionally biased region" description="Polar residues" evidence="5">
    <location>
        <begin position="309"/>
        <end position="321"/>
    </location>
</feature>
<feature type="region of interest" description="Disordered" evidence="5">
    <location>
        <begin position="1"/>
        <end position="36"/>
    </location>
</feature>
<gene>
    <name evidence="6" type="ORF">JAAARDRAFT_28569</name>
</gene>
<dbReference type="Gene3D" id="3.30.470.160">
    <property type="entry name" value="Inositol polyphosphate kinase"/>
    <property type="match status" value="1"/>
</dbReference>
<sequence>MGPALDAAHPQQHRYRFPPSPPSSATITAPSSPSQELPLDNVLALLNKVAATSSDRLASPALSTPSDHPRRANSQNSSDRLLHLGNLPSGSLANHAQSHQAPRKRPPRRHANRALTMPTTRQENLDKALATSSTTTTRPLSRRSSSASSSTISSPGDELTAQHTSPTGIGRKVAASLQLFKESAGPPLVEESNPLERVVSVPQVGKHRAGSFTRGDDVGQAEFEFVKRSDWPDHEAAAVRRDRSSTNLGRVRSHDTNASSRSSLFRESSMNDLVEWRNEVMSRQEPGRGRPLERTSWHKEPVFDISGPETDSSVSTSSTFQKHGRNVPPSPSYRPSSSRAYPPSPSPSRSPPKRVSSFLHPPPALPELPSEPLDPSPPSEVPPSKVSPETRSQTPIQTEQPLLLGIPSPVGVPPTPLPEPPLYSPWSTDDESWDTASISTNATTTTTNSSPFPRSPLQTSALPPPLFRSPSDEDEDHREGIVHSNGADTIHGFFDQDWDMGDGLPHIPLRPFRNQVGGHSPIYKFTKRAVCKPLVSRENLFYEAVERAAPPLLDFIPRYLGVMLVNYKRVVKDPRTPPETVVTEPSGDTPTLKSLGRTRPPLHTSASEDSKVAHRIPIPLHRRDPTSAIREEDGGDTETGEAEMPEVALDINRHIIPQWMLRGHRSRALSQSYAASSPFLTPRLRRPLLTEGVASSPDLGLDVRSGSLSDHCQKAKSSPLAKAHSISPSALDAPTPTNSPIVSSYVTDPRLVAGHSRAENELRGRPEFRGSLSDHPFSPQASGPVLTNGWFGGTGSTTVNTKFKDHVFSTILRRFRRRGRLPSMARTEDDGDLADGEGDDGCMERHIRKKKFSAPVDRLKAEHASFFGDKVIRRVQSDSMITSPERSQRRDEERSKGLGDVFDFENDRGRVTDMDGPHGLPASLRRRSRSRSLESPSFPRRITPPHHFEPAIPEQPEPDNSVTRQIHFILMEDLTGRLKRPCVLDLKMGTRQYGMDATQAKKKSQRKKCEYTTSRSLGVRVCGMQVWNQVTESYVTQDKYMGRGVRPDEFPSVLASFLHNGERVLANQIPILLGKLYALARIINRLKGFRFYGCSLLLIYDGDKDAQEAYRSYVWENPSSRSKRGESLERQRRKPTDPTQEEPTLRRSHSEDLLVGPVLKRSAGRRRRGEVNIRIVDFAHTTTGQDWLPYPPTLDPDSVQTVTSGKGYNAEVDLETGLLYARFPPHYPEEPDRGFLWGLKNLSETLEQIWNDERIRRIKVSRDDPSITAYQLPPLSTDGKEIFEEIFGPAGADEDPGMIST</sequence>
<feature type="compositionally biased region" description="Low complexity" evidence="5">
    <location>
        <begin position="435"/>
        <end position="450"/>
    </location>
</feature>
<feature type="region of interest" description="Disordered" evidence="5">
    <location>
        <begin position="575"/>
        <end position="641"/>
    </location>
</feature>
<dbReference type="GO" id="GO:0032958">
    <property type="term" value="P:inositol phosphate biosynthetic process"/>
    <property type="evidence" value="ECO:0007669"/>
    <property type="project" value="InterPro"/>
</dbReference>
<feature type="region of interest" description="Disordered" evidence="5">
    <location>
        <begin position="719"/>
        <end position="738"/>
    </location>
</feature>
<proteinExistence type="inferred from homology"/>
<keyword evidence="7" id="KW-1185">Reference proteome</keyword>
<dbReference type="GO" id="GO:0005634">
    <property type="term" value="C:nucleus"/>
    <property type="evidence" value="ECO:0007669"/>
    <property type="project" value="TreeGrafter"/>
</dbReference>
<dbReference type="PANTHER" id="PTHR12400:SF21">
    <property type="entry name" value="KINASE"/>
    <property type="match status" value="1"/>
</dbReference>
<feature type="region of interest" description="Disordered" evidence="5">
    <location>
        <begin position="280"/>
        <end position="485"/>
    </location>
</feature>
<keyword evidence="2 4" id="KW-0808">Transferase</keyword>
<dbReference type="GO" id="GO:0000824">
    <property type="term" value="F:inositol-1,4,5,6-tetrakisphosphate 3-kinase activity"/>
    <property type="evidence" value="ECO:0007669"/>
    <property type="project" value="TreeGrafter"/>
</dbReference>
<dbReference type="GO" id="GO:0046854">
    <property type="term" value="P:phosphatidylinositol phosphate biosynthetic process"/>
    <property type="evidence" value="ECO:0007669"/>
    <property type="project" value="TreeGrafter"/>
</dbReference>
<dbReference type="Pfam" id="PF03770">
    <property type="entry name" value="IPK"/>
    <property type="match status" value="1"/>
</dbReference>
<dbReference type="GO" id="GO:0008440">
    <property type="term" value="F:inositol-1,4,5-trisphosphate 3-kinase activity"/>
    <property type="evidence" value="ECO:0007669"/>
    <property type="project" value="TreeGrafter"/>
</dbReference>